<dbReference type="SUPFAM" id="SSF56300">
    <property type="entry name" value="Metallo-dependent phosphatases"/>
    <property type="match status" value="1"/>
</dbReference>
<dbReference type="Proteomes" id="UP000245119">
    <property type="component" value="Linkage Group LG9"/>
</dbReference>
<reference evidence="7 8" key="1">
    <citation type="submission" date="2018-04" db="EMBL/GenBank/DDBJ databases">
        <title>The genome of golden apple snail Pomacea canaliculata provides insight into stress tolerance and invasive adaptation.</title>
        <authorList>
            <person name="Liu C."/>
            <person name="Liu B."/>
            <person name="Ren Y."/>
            <person name="Zhang Y."/>
            <person name="Wang H."/>
            <person name="Li S."/>
            <person name="Jiang F."/>
            <person name="Yin L."/>
            <person name="Zhang G."/>
            <person name="Qian W."/>
            <person name="Fan W."/>
        </authorList>
    </citation>
    <scope>NUCLEOTIDE SEQUENCE [LARGE SCALE GENOMIC DNA]</scope>
    <source>
        <strain evidence="7">SZHN2017</strain>
        <tissue evidence="7">Muscle</tissue>
    </source>
</reference>
<proteinExistence type="inferred from homology"/>
<feature type="transmembrane region" description="Helical" evidence="4">
    <location>
        <begin position="433"/>
        <end position="455"/>
    </location>
</feature>
<sequence>MWASGREEDYFVEYAEDVNNMQRVNSEMAVLEESSKRCLKYLYRAHLSNLRPGVKYLYRIVGKSGFNSNPFAFTVPKTRKGIVHTFMVLADMGLSSKSLPMLAYEAATGIYEAVFHLGDIAYDLHHDEGNIGDLFQKKVAQFSSTIPYMTVPGDHERFLNFAHYRYRFSMPNTRWPMPPDQLWYSLGVGPIYFITLNTEVFYSVPDQLDKHMTWLRDEFWKVNRNREQHPWLIVLGHKPLYSSAVDGDEEDTERDCSSEATCNIRSKLEDFFYEQGVDLYICGHRHNYERTWPTYRMKSFQQNYKNPKAPIYITIGAMGHEYVTDSIVKQAVWSAFSTDSQKELYGKLEVLNATHLMWDVYAASNNEKVDSVLIVQWSHGTFGKPGEDAYEKMMHLKHLPPAPLGWHPQSKPQESQGWVYDALFSLPPSVRKVYLGTVCLTLLTIICCLLAMPCFRKRICRKYSLLV</sequence>
<evidence type="ECO:0000313" key="8">
    <source>
        <dbReference type="Proteomes" id="UP000245119"/>
    </source>
</evidence>
<keyword evidence="4" id="KW-0472">Membrane</keyword>
<evidence type="ECO:0000256" key="1">
    <source>
        <dbReference type="ARBA" id="ARBA00022729"/>
    </source>
</evidence>
<dbReference type="InterPro" id="IPR025733">
    <property type="entry name" value="PAPs_C"/>
</dbReference>
<dbReference type="InterPro" id="IPR029052">
    <property type="entry name" value="Metallo-depent_PP-like"/>
</dbReference>
<dbReference type="CDD" id="cd00839">
    <property type="entry name" value="MPP_PAPs"/>
    <property type="match status" value="1"/>
</dbReference>
<comment type="caution">
    <text evidence="7">The sequence shown here is derived from an EMBL/GenBank/DDBJ whole genome shotgun (WGS) entry which is preliminary data.</text>
</comment>
<organism evidence="7 8">
    <name type="scientific">Pomacea canaliculata</name>
    <name type="common">Golden apple snail</name>
    <dbReference type="NCBI Taxonomy" id="400727"/>
    <lineage>
        <taxon>Eukaryota</taxon>
        <taxon>Metazoa</taxon>
        <taxon>Spiralia</taxon>
        <taxon>Lophotrochozoa</taxon>
        <taxon>Mollusca</taxon>
        <taxon>Gastropoda</taxon>
        <taxon>Caenogastropoda</taxon>
        <taxon>Architaenioglossa</taxon>
        <taxon>Ampullarioidea</taxon>
        <taxon>Ampullariidae</taxon>
        <taxon>Pomacea</taxon>
    </lineage>
</organism>
<dbReference type="GO" id="GO:0003993">
    <property type="term" value="F:acid phosphatase activity"/>
    <property type="evidence" value="ECO:0007669"/>
    <property type="project" value="UniProtKB-EC"/>
</dbReference>
<dbReference type="Pfam" id="PF00149">
    <property type="entry name" value="Metallophos"/>
    <property type="match status" value="1"/>
</dbReference>
<evidence type="ECO:0000256" key="4">
    <source>
        <dbReference type="SAM" id="Phobius"/>
    </source>
</evidence>
<comment type="catalytic activity">
    <reaction evidence="3">
        <text>a phosphate monoester + H2O = an alcohol + phosphate</text>
        <dbReference type="Rhea" id="RHEA:15017"/>
        <dbReference type="ChEBI" id="CHEBI:15377"/>
        <dbReference type="ChEBI" id="CHEBI:30879"/>
        <dbReference type="ChEBI" id="CHEBI:43474"/>
        <dbReference type="ChEBI" id="CHEBI:67140"/>
        <dbReference type="EC" id="3.1.3.2"/>
    </reaction>
</comment>
<dbReference type="Pfam" id="PF14008">
    <property type="entry name" value="Metallophos_C"/>
    <property type="match status" value="1"/>
</dbReference>
<dbReference type="InterPro" id="IPR004843">
    <property type="entry name" value="Calcineurin-like_PHP"/>
</dbReference>
<keyword evidence="8" id="KW-1185">Reference proteome</keyword>
<keyword evidence="4" id="KW-1133">Transmembrane helix</keyword>
<comment type="similarity">
    <text evidence="3">Belongs to the metallophosphoesterase superfamily. Purple acid phosphatase family.</text>
</comment>
<feature type="domain" description="Purple acid phosphatase C-terminal" evidence="6">
    <location>
        <begin position="309"/>
        <end position="371"/>
    </location>
</feature>
<dbReference type="PANTHER" id="PTHR45867:SF10">
    <property type="entry name" value="PURPLE ACID PHOSPHATASE"/>
    <property type="match status" value="1"/>
</dbReference>
<dbReference type="EC" id="3.1.3.2" evidence="3"/>
<gene>
    <name evidence="7" type="ORF">C0Q70_15486</name>
</gene>
<evidence type="ECO:0000259" key="6">
    <source>
        <dbReference type="Pfam" id="PF14008"/>
    </source>
</evidence>
<dbReference type="AlphaFoldDB" id="A0A2T7NUY5"/>
<dbReference type="GO" id="GO:0046872">
    <property type="term" value="F:metal ion binding"/>
    <property type="evidence" value="ECO:0007669"/>
    <property type="project" value="InterPro"/>
</dbReference>
<evidence type="ECO:0000256" key="3">
    <source>
        <dbReference type="RuleBase" id="RU361203"/>
    </source>
</evidence>
<dbReference type="Gene3D" id="2.60.40.380">
    <property type="entry name" value="Purple acid phosphatase-like, N-terminal"/>
    <property type="match status" value="1"/>
</dbReference>
<dbReference type="InterPro" id="IPR041792">
    <property type="entry name" value="MPP_PAP"/>
</dbReference>
<dbReference type="EMBL" id="PZQS01000009">
    <property type="protein sequence ID" value="PVD24989.1"/>
    <property type="molecule type" value="Genomic_DNA"/>
</dbReference>
<evidence type="ECO:0000259" key="5">
    <source>
        <dbReference type="Pfam" id="PF00149"/>
    </source>
</evidence>
<evidence type="ECO:0000313" key="7">
    <source>
        <dbReference type="EMBL" id="PVD24989.1"/>
    </source>
</evidence>
<dbReference type="Gene3D" id="3.60.21.10">
    <property type="match status" value="1"/>
</dbReference>
<keyword evidence="1" id="KW-0732">Signal</keyword>
<accession>A0A2T7NUY5</accession>
<dbReference type="InterPro" id="IPR008963">
    <property type="entry name" value="Purple_acid_Pase-like_N"/>
</dbReference>
<dbReference type="SUPFAM" id="SSF49363">
    <property type="entry name" value="Purple acid phosphatase, N-terminal domain"/>
    <property type="match status" value="1"/>
</dbReference>
<keyword evidence="3" id="KW-0378">Hydrolase</keyword>
<evidence type="ECO:0000256" key="2">
    <source>
        <dbReference type="ARBA" id="ARBA00023180"/>
    </source>
</evidence>
<dbReference type="PANTHER" id="PTHR45867">
    <property type="entry name" value="PURPLE ACID PHOSPHATASE"/>
    <property type="match status" value="1"/>
</dbReference>
<dbReference type="OrthoDB" id="45007at2759"/>
<keyword evidence="2" id="KW-0325">Glycoprotein</keyword>
<feature type="domain" description="Calcineurin-like phosphoesterase" evidence="5">
    <location>
        <begin position="110"/>
        <end position="288"/>
    </location>
</feature>
<name>A0A2T7NUY5_POMCA</name>
<protein>
    <recommendedName>
        <fullName evidence="3">Purple acid phosphatase</fullName>
        <ecNumber evidence="3">3.1.3.2</ecNumber>
    </recommendedName>
</protein>
<keyword evidence="4" id="KW-0812">Transmembrane</keyword>